<dbReference type="FunFam" id="3.80.30.20:FF:000001">
    <property type="entry name" value="tRNA-2-methylthio-N(6)-dimethylallyladenosine synthase 2"/>
    <property type="match status" value="1"/>
</dbReference>
<dbReference type="PROSITE" id="PS50926">
    <property type="entry name" value="TRAM"/>
    <property type="match status" value="1"/>
</dbReference>
<dbReference type="InterPro" id="IPR007197">
    <property type="entry name" value="rSAM"/>
</dbReference>
<dbReference type="NCBIfam" id="TIGR00089">
    <property type="entry name" value="MiaB/RimO family radical SAM methylthiotransferase"/>
    <property type="match status" value="1"/>
</dbReference>
<name>A0A433SJ98_ELYCH</name>
<comment type="caution">
    <text evidence="12">The sequence shown here is derived from an EMBL/GenBank/DDBJ whole genome shotgun (WGS) entry which is preliminary data.</text>
</comment>
<dbReference type="GO" id="GO:0046872">
    <property type="term" value="F:metal ion binding"/>
    <property type="evidence" value="ECO:0007669"/>
    <property type="project" value="UniProtKB-KW"/>
</dbReference>
<dbReference type="EMBL" id="RQTK01001857">
    <property type="protein sequence ID" value="RUS69041.1"/>
    <property type="molecule type" value="Genomic_DNA"/>
</dbReference>
<dbReference type="SFLD" id="SFLDG01082">
    <property type="entry name" value="B12-binding_domain_containing"/>
    <property type="match status" value="1"/>
</dbReference>
<evidence type="ECO:0000259" key="9">
    <source>
        <dbReference type="PROSITE" id="PS50926"/>
    </source>
</evidence>
<dbReference type="HAMAP" id="MF_01864">
    <property type="entry name" value="tRNA_metthiotr_MiaB"/>
    <property type="match status" value="1"/>
</dbReference>
<dbReference type="InterPro" id="IPR002792">
    <property type="entry name" value="TRAM_dom"/>
</dbReference>
<dbReference type="InterPro" id="IPR038135">
    <property type="entry name" value="Methylthiotransferase_N_sf"/>
</dbReference>
<evidence type="ECO:0000256" key="8">
    <source>
        <dbReference type="ARBA" id="ARBA00023014"/>
    </source>
</evidence>
<dbReference type="GO" id="GO:0005829">
    <property type="term" value="C:cytosol"/>
    <property type="evidence" value="ECO:0007669"/>
    <property type="project" value="TreeGrafter"/>
</dbReference>
<dbReference type="SFLD" id="SFLDS00029">
    <property type="entry name" value="Radical_SAM"/>
    <property type="match status" value="1"/>
</dbReference>
<evidence type="ECO:0000256" key="5">
    <source>
        <dbReference type="ARBA" id="ARBA00022694"/>
    </source>
</evidence>
<evidence type="ECO:0000256" key="1">
    <source>
        <dbReference type="ARBA" id="ARBA00001966"/>
    </source>
</evidence>
<proteinExistence type="inferred from homology"/>
<keyword evidence="4" id="KW-0949">S-adenosyl-L-methionine</keyword>
<dbReference type="PROSITE" id="PS51449">
    <property type="entry name" value="MTTASE_N"/>
    <property type="match status" value="1"/>
</dbReference>
<dbReference type="STRING" id="188477.A0A433SJ98"/>
<keyword evidence="6" id="KW-0479">Metal-binding</keyword>
<dbReference type="CDD" id="cd01335">
    <property type="entry name" value="Radical_SAM"/>
    <property type="match status" value="1"/>
</dbReference>
<dbReference type="PROSITE" id="PS01278">
    <property type="entry name" value="MTTASE_RADICAL"/>
    <property type="match status" value="1"/>
</dbReference>
<dbReference type="InterPro" id="IPR058240">
    <property type="entry name" value="rSAM_sf"/>
</dbReference>
<dbReference type="FunFam" id="3.40.50.12160:FF:000001">
    <property type="entry name" value="tRNA-2-methylthio-N(6)-dimethylallyladenosine synthase"/>
    <property type="match status" value="1"/>
</dbReference>
<comment type="similarity">
    <text evidence="2">Belongs to the methylthiotransferase family. MiaB subfamily.</text>
</comment>
<dbReference type="Gene3D" id="3.40.50.12160">
    <property type="entry name" value="Methylthiotransferase, N-terminal domain"/>
    <property type="match status" value="1"/>
</dbReference>
<gene>
    <name evidence="12" type="ORF">EGW08_023198</name>
</gene>
<feature type="domain" description="Radical SAM core" evidence="11">
    <location>
        <begin position="130"/>
        <end position="362"/>
    </location>
</feature>
<keyword evidence="5" id="KW-0819">tRNA processing</keyword>
<evidence type="ECO:0000313" key="12">
    <source>
        <dbReference type="EMBL" id="RUS69041.1"/>
    </source>
</evidence>
<keyword evidence="3" id="KW-0004">4Fe-4S</keyword>
<dbReference type="InterPro" id="IPR013848">
    <property type="entry name" value="Methylthiotransferase_N"/>
</dbReference>
<dbReference type="Pfam" id="PF01938">
    <property type="entry name" value="TRAM"/>
    <property type="match status" value="1"/>
</dbReference>
<sequence length="427" mass="48254">MNEYDSSRMYEVLNENYNTTKTDDFTEADIIIINTCSIREKAQEKVFHQLGRWRKLKEANKDLIIGVGGCVASQEGKNIIKRAPFVDIVFGPQTIHRLPELITAKGKTSKSQVDISFPEIEKFDHLPEPKAEGAKAFVSIMEGCDKYCSYCVVPYTRGPEVNRPFEDVLAECAILAEQGVREITLLGQNVNHYMGPMENGQVADLALLIHFIAEIDGVDRIRFQTSHPVEFSQNLIDTYATVPELANHLHLPVQHGSDRILTNMKRNHTILEFKQKIRKLRAIRPDITISSDFIVGFPGETDEDFEKLMDLVKEIHFDHSFSFLYSKRPGTPASDLPDDTPIEVKKERLQRLQDLLKNNALIISRQMVGSTQNLLVEGKSSKSDTTLVGRTENNRIVYFEGDDSLIGTFVDVKITEASPNSLKGEQL</sequence>
<feature type="domain" description="TRAM" evidence="9">
    <location>
        <begin position="365"/>
        <end position="427"/>
    </location>
</feature>
<reference evidence="12 13" key="1">
    <citation type="submission" date="2019-01" db="EMBL/GenBank/DDBJ databases">
        <title>A draft genome assembly of the solar-powered sea slug Elysia chlorotica.</title>
        <authorList>
            <person name="Cai H."/>
            <person name="Li Q."/>
            <person name="Fang X."/>
            <person name="Li J."/>
            <person name="Curtis N.E."/>
            <person name="Altenburger A."/>
            <person name="Shibata T."/>
            <person name="Feng M."/>
            <person name="Maeda T."/>
            <person name="Schwartz J.A."/>
            <person name="Shigenobu S."/>
            <person name="Lundholm N."/>
            <person name="Nishiyama T."/>
            <person name="Yang H."/>
            <person name="Hasebe M."/>
            <person name="Li S."/>
            <person name="Pierce S.K."/>
            <person name="Wang J."/>
        </authorList>
    </citation>
    <scope>NUCLEOTIDE SEQUENCE [LARGE SCALE GENOMIC DNA]</scope>
    <source>
        <strain evidence="12">EC2010</strain>
        <tissue evidence="12">Whole organism of an adult</tissue>
    </source>
</reference>
<keyword evidence="8" id="KW-0411">Iron-sulfur</keyword>
<dbReference type="SUPFAM" id="SSF102114">
    <property type="entry name" value="Radical SAM enzymes"/>
    <property type="match status" value="1"/>
</dbReference>
<keyword evidence="13" id="KW-1185">Reference proteome</keyword>
<evidence type="ECO:0000256" key="7">
    <source>
        <dbReference type="ARBA" id="ARBA00023004"/>
    </source>
</evidence>
<dbReference type="Gene3D" id="3.80.30.20">
    <property type="entry name" value="tm_1862 like domain"/>
    <property type="match status" value="1"/>
</dbReference>
<evidence type="ECO:0000313" key="13">
    <source>
        <dbReference type="Proteomes" id="UP000271974"/>
    </source>
</evidence>
<protein>
    <recommendedName>
        <fullName evidence="14">tRNA-i(6)A37 methylthiotransferase</fullName>
    </recommendedName>
</protein>
<evidence type="ECO:0000259" key="11">
    <source>
        <dbReference type="PROSITE" id="PS51918"/>
    </source>
</evidence>
<dbReference type="InterPro" id="IPR020612">
    <property type="entry name" value="Methylthiotransferase_CS"/>
</dbReference>
<organism evidence="12 13">
    <name type="scientific">Elysia chlorotica</name>
    <name type="common">Eastern emerald elysia</name>
    <name type="synonym">Sea slug</name>
    <dbReference type="NCBI Taxonomy" id="188477"/>
    <lineage>
        <taxon>Eukaryota</taxon>
        <taxon>Metazoa</taxon>
        <taxon>Spiralia</taxon>
        <taxon>Lophotrochozoa</taxon>
        <taxon>Mollusca</taxon>
        <taxon>Gastropoda</taxon>
        <taxon>Heterobranchia</taxon>
        <taxon>Euthyneura</taxon>
        <taxon>Panpulmonata</taxon>
        <taxon>Sacoglossa</taxon>
        <taxon>Placobranchoidea</taxon>
        <taxon>Plakobranchidae</taxon>
        <taxon>Elysia</taxon>
    </lineage>
</organism>
<dbReference type="OrthoDB" id="2470at2759"/>
<evidence type="ECO:0000256" key="4">
    <source>
        <dbReference type="ARBA" id="ARBA00022691"/>
    </source>
</evidence>
<dbReference type="InterPro" id="IPR006638">
    <property type="entry name" value="Elp3/MiaA/NifB-like_rSAM"/>
</dbReference>
<keyword evidence="7" id="KW-0408">Iron</keyword>
<dbReference type="SMART" id="SM00729">
    <property type="entry name" value="Elp3"/>
    <property type="match status" value="1"/>
</dbReference>
<dbReference type="Pfam" id="PF00919">
    <property type="entry name" value="UPF0004"/>
    <property type="match status" value="1"/>
</dbReference>
<evidence type="ECO:0000259" key="10">
    <source>
        <dbReference type="PROSITE" id="PS51449"/>
    </source>
</evidence>
<dbReference type="InterPro" id="IPR005839">
    <property type="entry name" value="Methylthiotransferase"/>
</dbReference>
<accession>A0A433SJ98</accession>
<dbReference type="PANTHER" id="PTHR43020">
    <property type="entry name" value="CDK5 REGULATORY SUBUNIT-ASSOCIATED PROTEIN 1"/>
    <property type="match status" value="1"/>
</dbReference>
<evidence type="ECO:0008006" key="14">
    <source>
        <dbReference type="Google" id="ProtNLM"/>
    </source>
</evidence>
<feature type="domain" description="MTTase N-terminal" evidence="10">
    <location>
        <begin position="1"/>
        <end position="107"/>
    </location>
</feature>
<dbReference type="Proteomes" id="UP000271974">
    <property type="component" value="Unassembled WGS sequence"/>
</dbReference>
<dbReference type="InterPro" id="IPR023404">
    <property type="entry name" value="rSAM_horseshoe"/>
</dbReference>
<dbReference type="InterPro" id="IPR006463">
    <property type="entry name" value="MiaB_methiolase"/>
</dbReference>
<dbReference type="GO" id="GO:0051539">
    <property type="term" value="F:4 iron, 4 sulfur cluster binding"/>
    <property type="evidence" value="ECO:0007669"/>
    <property type="project" value="UniProtKB-KW"/>
</dbReference>
<evidence type="ECO:0000256" key="2">
    <source>
        <dbReference type="ARBA" id="ARBA00009815"/>
    </source>
</evidence>
<dbReference type="Pfam" id="PF04055">
    <property type="entry name" value="Radical_SAM"/>
    <property type="match status" value="1"/>
</dbReference>
<dbReference type="PANTHER" id="PTHR43020:SF2">
    <property type="entry name" value="MITOCHONDRIAL TRNA METHYLTHIOTRANSFERASE CDK5RAP1"/>
    <property type="match status" value="1"/>
</dbReference>
<evidence type="ECO:0000256" key="6">
    <source>
        <dbReference type="ARBA" id="ARBA00022723"/>
    </source>
</evidence>
<comment type="cofactor">
    <cofactor evidence="1">
        <name>[4Fe-4S] cluster</name>
        <dbReference type="ChEBI" id="CHEBI:49883"/>
    </cofactor>
</comment>
<dbReference type="AlphaFoldDB" id="A0A433SJ98"/>
<evidence type="ECO:0000256" key="3">
    <source>
        <dbReference type="ARBA" id="ARBA00022485"/>
    </source>
</evidence>
<dbReference type="NCBIfam" id="TIGR01574">
    <property type="entry name" value="miaB-methiolase"/>
    <property type="match status" value="1"/>
</dbReference>
<dbReference type="SFLD" id="SFLDG01061">
    <property type="entry name" value="methylthiotransferase"/>
    <property type="match status" value="1"/>
</dbReference>
<dbReference type="GO" id="GO:0035597">
    <property type="term" value="F:tRNA-2-methylthio-N(6)-dimethylallyladenosine(37) synthase activity"/>
    <property type="evidence" value="ECO:0007669"/>
    <property type="project" value="TreeGrafter"/>
</dbReference>
<dbReference type="PROSITE" id="PS51918">
    <property type="entry name" value="RADICAL_SAM"/>
    <property type="match status" value="1"/>
</dbReference>